<dbReference type="InterPro" id="IPR004114">
    <property type="entry name" value="THUMP_dom"/>
</dbReference>
<feature type="region of interest" description="Disordered" evidence="3">
    <location>
        <begin position="260"/>
        <end position="283"/>
    </location>
</feature>
<dbReference type="SUPFAM" id="SSF143437">
    <property type="entry name" value="THUMP domain-like"/>
    <property type="match status" value="1"/>
</dbReference>
<keyword evidence="2" id="KW-0694">RNA-binding</keyword>
<sequence length="283" mass="32080">MIANRNKNKYKAFGNKHKHGNKLEPGLVGFLCTCNGKFREKDCLREAYNILNEYADELFGPQVSEDIKRPKLTEAGNETLETDIELSLEKELESIKSEENSKRDVKRFQVAESGANGIVFIKTTVPDPVQLVYKIVTCFSKGVQKSKFLLRLLPVEVTCKAFLPEIATAIQPLLQKYFSQESKTFAVVFNHRNNDSLNRDEIIQTIAGLVCEKNLLHKADLKQPQLVILVEVIRSICCLSVVPDYFSLKKYNLLEVSLKGKESVSTEESKEKEEKDCTEKADV</sequence>
<dbReference type="PROSITE" id="PS51165">
    <property type="entry name" value="THUMP"/>
    <property type="match status" value="1"/>
</dbReference>
<evidence type="ECO:0000256" key="2">
    <source>
        <dbReference type="PROSITE-ProRule" id="PRU00529"/>
    </source>
</evidence>
<dbReference type="AlphaFoldDB" id="A0AAW2I3A7"/>
<comment type="caution">
    <text evidence="5">The sequence shown here is derived from an EMBL/GenBank/DDBJ whole genome shotgun (WGS) entry which is preliminary data.</text>
</comment>
<evidence type="ECO:0000259" key="4">
    <source>
        <dbReference type="PROSITE" id="PS51165"/>
    </source>
</evidence>
<dbReference type="EMBL" id="JARGDH010000002">
    <property type="protein sequence ID" value="KAL0276557.1"/>
    <property type="molecule type" value="Genomic_DNA"/>
</dbReference>
<dbReference type="GO" id="GO:0003723">
    <property type="term" value="F:RNA binding"/>
    <property type="evidence" value="ECO:0007669"/>
    <property type="project" value="UniProtKB-UniRule"/>
</dbReference>
<proteinExistence type="inferred from homology"/>
<dbReference type="PANTHER" id="PTHR13452:SF10">
    <property type="entry name" value="THUMP DOMAIN-CONTAINING PROTEIN 1"/>
    <property type="match status" value="1"/>
</dbReference>
<name>A0AAW2I3A7_9NEOP</name>
<dbReference type="FunFam" id="3.30.2300.10:FF:000001">
    <property type="entry name" value="THUMP domain-containing protein 1"/>
    <property type="match status" value="1"/>
</dbReference>
<accession>A0AAW2I3A7</accession>
<feature type="domain" description="THUMP" evidence="4">
    <location>
        <begin position="137"/>
        <end position="243"/>
    </location>
</feature>
<reference evidence="5" key="1">
    <citation type="journal article" date="2024" name="Gigascience">
        <title>Chromosome-level genome of the poultry shaft louse Menopon gallinae provides insight into the host-switching and adaptive evolution of parasitic lice.</title>
        <authorList>
            <person name="Xu Y."/>
            <person name="Ma L."/>
            <person name="Liu S."/>
            <person name="Liang Y."/>
            <person name="Liu Q."/>
            <person name="He Z."/>
            <person name="Tian L."/>
            <person name="Duan Y."/>
            <person name="Cai W."/>
            <person name="Li H."/>
            <person name="Song F."/>
        </authorList>
    </citation>
    <scope>NUCLEOTIDE SEQUENCE</scope>
    <source>
        <strain evidence="5">Cailab_2023a</strain>
    </source>
</reference>
<protein>
    <recommendedName>
        <fullName evidence="4">THUMP domain-containing protein</fullName>
    </recommendedName>
</protein>
<dbReference type="SMART" id="SM00981">
    <property type="entry name" value="THUMP"/>
    <property type="match status" value="1"/>
</dbReference>
<dbReference type="Pfam" id="PF02926">
    <property type="entry name" value="THUMP"/>
    <property type="match status" value="1"/>
</dbReference>
<dbReference type="GO" id="GO:0006400">
    <property type="term" value="P:tRNA modification"/>
    <property type="evidence" value="ECO:0007669"/>
    <property type="project" value="InterPro"/>
</dbReference>
<dbReference type="Gene3D" id="3.30.2300.10">
    <property type="entry name" value="THUMP superfamily"/>
    <property type="match status" value="1"/>
</dbReference>
<dbReference type="InterPro" id="IPR040183">
    <property type="entry name" value="THUMPD1-like"/>
</dbReference>
<gene>
    <name evidence="5" type="ORF">PYX00_004116</name>
</gene>
<evidence type="ECO:0000256" key="1">
    <source>
        <dbReference type="ARBA" id="ARBA00060731"/>
    </source>
</evidence>
<evidence type="ECO:0000313" key="5">
    <source>
        <dbReference type="EMBL" id="KAL0276557.1"/>
    </source>
</evidence>
<dbReference type="PANTHER" id="PTHR13452">
    <property type="entry name" value="THUMP DOMAIN CONTAINING PROTEIN 1-RELATED"/>
    <property type="match status" value="1"/>
</dbReference>
<organism evidence="5">
    <name type="scientific">Menopon gallinae</name>
    <name type="common">poultry shaft louse</name>
    <dbReference type="NCBI Taxonomy" id="328185"/>
    <lineage>
        <taxon>Eukaryota</taxon>
        <taxon>Metazoa</taxon>
        <taxon>Ecdysozoa</taxon>
        <taxon>Arthropoda</taxon>
        <taxon>Hexapoda</taxon>
        <taxon>Insecta</taxon>
        <taxon>Pterygota</taxon>
        <taxon>Neoptera</taxon>
        <taxon>Paraneoptera</taxon>
        <taxon>Psocodea</taxon>
        <taxon>Troctomorpha</taxon>
        <taxon>Phthiraptera</taxon>
        <taxon>Amblycera</taxon>
        <taxon>Menoponidae</taxon>
        <taxon>Menopon</taxon>
    </lineage>
</organism>
<comment type="similarity">
    <text evidence="1">Belongs to the THUMPD1 family.</text>
</comment>
<dbReference type="CDD" id="cd11717">
    <property type="entry name" value="THUMP_THUMPD1_like"/>
    <property type="match status" value="1"/>
</dbReference>
<evidence type="ECO:0000256" key="3">
    <source>
        <dbReference type="SAM" id="MobiDB-lite"/>
    </source>
</evidence>